<dbReference type="Proteomes" id="UP000199495">
    <property type="component" value="Unassembled WGS sequence"/>
</dbReference>
<gene>
    <name evidence="1" type="ORF">SAMN04487974_11466</name>
</gene>
<dbReference type="RefSeq" id="WP_090597993.1">
    <property type="nucleotide sequence ID" value="NZ_FNCS01000014.1"/>
</dbReference>
<evidence type="ECO:0000313" key="1">
    <source>
        <dbReference type="EMBL" id="SDG96965.1"/>
    </source>
</evidence>
<protein>
    <submittedName>
        <fullName evidence="1">Uncharacterized protein</fullName>
    </submittedName>
</protein>
<reference evidence="1 2" key="1">
    <citation type="submission" date="2016-10" db="EMBL/GenBank/DDBJ databases">
        <authorList>
            <person name="de Groot N.N."/>
        </authorList>
    </citation>
    <scope>NUCLEOTIDE SEQUENCE [LARGE SCALE GENOMIC DNA]</scope>
    <source>
        <strain evidence="1 2">CGMCC 1.10267</strain>
    </source>
</reference>
<keyword evidence="2" id="KW-1185">Reference proteome</keyword>
<dbReference type="EMBL" id="FNCS01000014">
    <property type="protein sequence ID" value="SDG96965.1"/>
    <property type="molecule type" value="Genomic_DNA"/>
</dbReference>
<dbReference type="AlphaFoldDB" id="A0A1G7YKY7"/>
<dbReference type="STRING" id="440168.SAMN04487974_11466"/>
<organism evidence="1 2">
    <name type="scientific">Pelagibacterium luteolum</name>
    <dbReference type="NCBI Taxonomy" id="440168"/>
    <lineage>
        <taxon>Bacteria</taxon>
        <taxon>Pseudomonadati</taxon>
        <taxon>Pseudomonadota</taxon>
        <taxon>Alphaproteobacteria</taxon>
        <taxon>Hyphomicrobiales</taxon>
        <taxon>Devosiaceae</taxon>
        <taxon>Pelagibacterium</taxon>
    </lineage>
</organism>
<evidence type="ECO:0000313" key="2">
    <source>
        <dbReference type="Proteomes" id="UP000199495"/>
    </source>
</evidence>
<sequence>MNILDDDAGLDGHHQLAALMEANVHPPIGETLELALVELERGCVRRLAVSQGLQSDRLGAWRIRRDTTRPGITPQAEGERILNGYA</sequence>
<proteinExistence type="predicted"/>
<dbReference type="OrthoDB" id="9813282at2"/>
<name>A0A1G7YKY7_9HYPH</name>
<accession>A0A1G7YKY7</accession>